<gene>
    <name evidence="2" type="ORF">GDO81_005458</name>
</gene>
<keyword evidence="3" id="KW-1185">Reference proteome</keyword>
<comment type="caution">
    <text evidence="2">The sequence shown here is derived from an EMBL/GenBank/DDBJ whole genome shotgun (WGS) entry which is preliminary data.</text>
</comment>
<dbReference type="EMBL" id="WNYA01000002">
    <property type="protein sequence ID" value="KAG8586704.1"/>
    <property type="molecule type" value="Genomic_DNA"/>
</dbReference>
<dbReference type="EMBL" id="WNYA01000002">
    <property type="protein sequence ID" value="KAG8586703.1"/>
    <property type="molecule type" value="Genomic_DNA"/>
</dbReference>
<name>A0AAV7CRE5_ENGPU</name>
<dbReference type="Proteomes" id="UP000824782">
    <property type="component" value="Unassembled WGS sequence"/>
</dbReference>
<dbReference type="InterPro" id="IPR052237">
    <property type="entry name" value="Ataxin-7-like_regulator"/>
</dbReference>
<accession>A0AAV7CRE5</accession>
<proteinExistence type="predicted"/>
<dbReference type="PANTHER" id="PTHR15117:SF9">
    <property type="entry name" value="ATAXIN-7-LIKE PROTEIN 1"/>
    <property type="match status" value="1"/>
</dbReference>
<reference evidence="2" key="1">
    <citation type="thesis" date="2020" institute="ProQuest LLC" country="789 East Eisenhower Parkway, Ann Arbor, MI, USA">
        <title>Comparative Genomics and Chromosome Evolution.</title>
        <authorList>
            <person name="Mudd A.B."/>
        </authorList>
    </citation>
    <scope>NUCLEOTIDE SEQUENCE</scope>
    <source>
        <strain evidence="2">237g6f4</strain>
        <tissue evidence="2">Blood</tissue>
    </source>
</reference>
<dbReference type="PANTHER" id="PTHR15117">
    <property type="entry name" value="ATAXIN 7 RELATED"/>
    <property type="match status" value="1"/>
</dbReference>
<evidence type="ECO:0000256" key="1">
    <source>
        <dbReference type="SAM" id="MobiDB-lite"/>
    </source>
</evidence>
<feature type="compositionally biased region" description="Polar residues" evidence="1">
    <location>
        <begin position="28"/>
        <end position="38"/>
    </location>
</feature>
<protein>
    <submittedName>
        <fullName evidence="2">Uncharacterized protein</fullName>
    </submittedName>
</protein>
<dbReference type="AlphaFoldDB" id="A0AAV7CRE5"/>
<evidence type="ECO:0000313" key="2">
    <source>
        <dbReference type="EMBL" id="KAG8586703.1"/>
    </source>
</evidence>
<organism evidence="2 3">
    <name type="scientific">Engystomops pustulosus</name>
    <name type="common">Tungara frog</name>
    <name type="synonym">Physalaemus pustulosus</name>
    <dbReference type="NCBI Taxonomy" id="76066"/>
    <lineage>
        <taxon>Eukaryota</taxon>
        <taxon>Metazoa</taxon>
        <taxon>Chordata</taxon>
        <taxon>Craniata</taxon>
        <taxon>Vertebrata</taxon>
        <taxon>Euteleostomi</taxon>
        <taxon>Amphibia</taxon>
        <taxon>Batrachia</taxon>
        <taxon>Anura</taxon>
        <taxon>Neobatrachia</taxon>
        <taxon>Hyloidea</taxon>
        <taxon>Leptodactylidae</taxon>
        <taxon>Leiuperinae</taxon>
        <taxon>Engystomops</taxon>
    </lineage>
</organism>
<feature type="region of interest" description="Disordered" evidence="1">
    <location>
        <begin position="28"/>
        <end position="48"/>
    </location>
</feature>
<evidence type="ECO:0000313" key="3">
    <source>
        <dbReference type="Proteomes" id="UP000824782"/>
    </source>
</evidence>
<sequence length="83" mass="9235">MCKPSPSPASPSNTRASLVQMKTKTCISSHNPVNSNSKPFKAPKDNLLTSNNKQHAVFSSKVSRDKPWYVKRGMQRFSSEIVL</sequence>